<evidence type="ECO:0000313" key="2">
    <source>
        <dbReference type="EMBL" id="RKP35722.1"/>
    </source>
</evidence>
<proteinExistence type="predicted"/>
<dbReference type="Proteomes" id="UP000268162">
    <property type="component" value="Unassembled WGS sequence"/>
</dbReference>
<gene>
    <name evidence="2" type="ORF">BJ085DRAFT_33271</name>
</gene>
<keyword evidence="3" id="KW-1185">Reference proteome</keyword>
<evidence type="ECO:0000313" key="3">
    <source>
        <dbReference type="Proteomes" id="UP000268162"/>
    </source>
</evidence>
<dbReference type="AlphaFoldDB" id="A0A4P9ZSN5"/>
<sequence>MSSASQFSSLPRRSQSAALPEPLPFSVSPVVLAPQPAPVLRAFSMLDLPAYPHVVVAPLPKKPYEVAELTNDDDAASAELFEILCGSSTSSRPSSLYFDSESGADDLSDDSSLYSVGPSDSPYPLDLWAPSPISRTSNPAPSEDHLALDFSASFFMRSLPQDQYLAARPRSLSVATVDGHMATPAF</sequence>
<accession>A0A4P9ZSN5</accession>
<dbReference type="EMBL" id="ML002804">
    <property type="protein sequence ID" value="RKP35722.1"/>
    <property type="molecule type" value="Genomic_DNA"/>
</dbReference>
<feature type="compositionally biased region" description="Polar residues" evidence="1">
    <location>
        <begin position="1"/>
        <end position="17"/>
    </location>
</feature>
<evidence type="ECO:0000256" key="1">
    <source>
        <dbReference type="SAM" id="MobiDB-lite"/>
    </source>
</evidence>
<organism evidence="2 3">
    <name type="scientific">Dimargaris cristalligena</name>
    <dbReference type="NCBI Taxonomy" id="215637"/>
    <lineage>
        <taxon>Eukaryota</taxon>
        <taxon>Fungi</taxon>
        <taxon>Fungi incertae sedis</taxon>
        <taxon>Zoopagomycota</taxon>
        <taxon>Kickxellomycotina</taxon>
        <taxon>Dimargaritomycetes</taxon>
        <taxon>Dimargaritales</taxon>
        <taxon>Dimargaritaceae</taxon>
        <taxon>Dimargaris</taxon>
    </lineage>
</organism>
<feature type="region of interest" description="Disordered" evidence="1">
    <location>
        <begin position="87"/>
        <end position="115"/>
    </location>
</feature>
<protein>
    <submittedName>
        <fullName evidence="2">Uncharacterized protein</fullName>
    </submittedName>
</protein>
<feature type="region of interest" description="Disordered" evidence="1">
    <location>
        <begin position="1"/>
        <end position="21"/>
    </location>
</feature>
<reference evidence="3" key="1">
    <citation type="journal article" date="2018" name="Nat. Microbiol.">
        <title>Leveraging single-cell genomics to expand the fungal tree of life.</title>
        <authorList>
            <person name="Ahrendt S.R."/>
            <person name="Quandt C.A."/>
            <person name="Ciobanu D."/>
            <person name="Clum A."/>
            <person name="Salamov A."/>
            <person name="Andreopoulos B."/>
            <person name="Cheng J.F."/>
            <person name="Woyke T."/>
            <person name="Pelin A."/>
            <person name="Henrissat B."/>
            <person name="Reynolds N.K."/>
            <person name="Benny G.L."/>
            <person name="Smith M.E."/>
            <person name="James T.Y."/>
            <person name="Grigoriev I.V."/>
        </authorList>
    </citation>
    <scope>NUCLEOTIDE SEQUENCE [LARGE SCALE GENOMIC DNA]</scope>
    <source>
        <strain evidence="3">RSA 468</strain>
    </source>
</reference>
<name>A0A4P9ZSN5_9FUNG</name>